<gene>
    <name evidence="1" type="ORF">SJ05684_c11570</name>
</gene>
<evidence type="ECO:0000313" key="2">
    <source>
        <dbReference type="Proteomes" id="UP000217211"/>
    </source>
</evidence>
<dbReference type="Proteomes" id="UP000217211">
    <property type="component" value="Chromosome"/>
</dbReference>
<evidence type="ECO:0000313" key="1">
    <source>
        <dbReference type="EMBL" id="ASY62613.1"/>
    </source>
</evidence>
<dbReference type="STRING" id="716928.GCA_000261485_04881"/>
<accession>A0A249P9K4</accession>
<dbReference type="EMBL" id="CP023067">
    <property type="protein sequence ID" value="ASY62613.1"/>
    <property type="molecule type" value="Genomic_DNA"/>
</dbReference>
<protein>
    <submittedName>
        <fullName evidence="1">Uncharacterized protein</fullName>
    </submittedName>
</protein>
<organism evidence="1 2">
    <name type="scientific">Sinorhizobium sojae CCBAU 05684</name>
    <dbReference type="NCBI Taxonomy" id="716928"/>
    <lineage>
        <taxon>Bacteria</taxon>
        <taxon>Pseudomonadati</taxon>
        <taxon>Pseudomonadota</taxon>
        <taxon>Alphaproteobacteria</taxon>
        <taxon>Hyphomicrobiales</taxon>
        <taxon>Rhizobiaceae</taxon>
        <taxon>Sinorhizobium/Ensifer group</taxon>
        <taxon>Sinorhizobium</taxon>
    </lineage>
</organism>
<dbReference type="AlphaFoldDB" id="A0A249P9K4"/>
<sequence length="209" mass="23131">MHIARVIFGRAGDGRDRKHLSTRSLNAIDLTISAEMLESALSFANGLFNAFEARGHTVRIEPRSGFIRPALENWSRPPDRTSHIPLALWSPVAPTIATISGVPVGLAILEISKEVEMRYMGNGKFDRASSTRLVDGITWTEWQRAPAGRLKLVAYSPHHPAPWRREWIEARRNSLGRMAQAIVGELEAEAPTLPHAGYFLRRPGGGPVV</sequence>
<name>A0A249P9K4_9HYPH</name>
<proteinExistence type="predicted"/>
<reference evidence="1 2" key="1">
    <citation type="submission" date="2017-08" db="EMBL/GenBank/DDBJ databases">
        <title>Multipartite genome sequences of Sinorhizobium species nodulating soybeans.</title>
        <authorList>
            <person name="Tian C.F."/>
        </authorList>
    </citation>
    <scope>NUCLEOTIDE SEQUENCE [LARGE SCALE GENOMIC DNA]</scope>
    <source>
        <strain evidence="1 2">CCBAU 05684</strain>
    </source>
</reference>
<dbReference type="eggNOG" id="COG3064">
    <property type="taxonomic scope" value="Bacteria"/>
</dbReference>
<keyword evidence="2" id="KW-1185">Reference proteome</keyword>
<dbReference type="KEGG" id="esj:SJ05684_c11570"/>